<dbReference type="Proteomes" id="UP000314983">
    <property type="component" value="Chromosome 1"/>
</dbReference>
<dbReference type="Ensembl" id="ENSEEET00000044348.2">
    <property type="protein sequence ID" value="ENSEEEP00000043848.2"/>
    <property type="gene ID" value="ENSEEEG00000020723.2"/>
</dbReference>
<dbReference type="InterPro" id="IPR035969">
    <property type="entry name" value="Rab-GAP_TBC_sf"/>
</dbReference>
<protein>
    <recommendedName>
        <fullName evidence="1">Rab-GAP TBC domain-containing protein</fullName>
    </recommendedName>
</protein>
<organism evidence="2 3">
    <name type="scientific">Electrophorus electricus</name>
    <name type="common">Electric eel</name>
    <name type="synonym">Gymnotus electricus</name>
    <dbReference type="NCBI Taxonomy" id="8005"/>
    <lineage>
        <taxon>Eukaryota</taxon>
        <taxon>Metazoa</taxon>
        <taxon>Chordata</taxon>
        <taxon>Craniata</taxon>
        <taxon>Vertebrata</taxon>
        <taxon>Euteleostomi</taxon>
        <taxon>Actinopterygii</taxon>
        <taxon>Neopterygii</taxon>
        <taxon>Teleostei</taxon>
        <taxon>Ostariophysi</taxon>
        <taxon>Gymnotiformes</taxon>
        <taxon>Gymnotoidei</taxon>
        <taxon>Gymnotidae</taxon>
        <taxon>Electrophorus</taxon>
    </lineage>
</organism>
<reference evidence="2" key="4">
    <citation type="submission" date="2025-08" db="UniProtKB">
        <authorList>
            <consortium name="Ensembl"/>
        </authorList>
    </citation>
    <scope>IDENTIFICATION</scope>
</reference>
<proteinExistence type="predicted"/>
<evidence type="ECO:0000313" key="2">
    <source>
        <dbReference type="Ensembl" id="ENSEEEP00000043848.2"/>
    </source>
</evidence>
<dbReference type="GO" id="GO:0005096">
    <property type="term" value="F:GTPase activator activity"/>
    <property type="evidence" value="ECO:0007669"/>
    <property type="project" value="TreeGrafter"/>
</dbReference>
<reference evidence="3" key="2">
    <citation type="journal article" date="2017" name="Sci. Adv.">
        <title>A tail of two voltages: Proteomic comparison of the three electric organs of the electric eel.</title>
        <authorList>
            <person name="Traeger L.L."/>
            <person name="Sabat G."/>
            <person name="Barrett-Wilt G.A."/>
            <person name="Wells G.B."/>
            <person name="Sussman M.R."/>
        </authorList>
    </citation>
    <scope>NUCLEOTIDE SEQUENCE [LARGE SCALE GENOMIC DNA]</scope>
</reference>
<name>A0A4W4H562_ELEEL</name>
<dbReference type="AlphaFoldDB" id="A0A4W4H562"/>
<dbReference type="InterPro" id="IPR050302">
    <property type="entry name" value="Rab_GAP_TBC_domain"/>
</dbReference>
<evidence type="ECO:0000313" key="3">
    <source>
        <dbReference type="Proteomes" id="UP000314983"/>
    </source>
</evidence>
<dbReference type="Pfam" id="PF00566">
    <property type="entry name" value="RabGAP-TBC"/>
    <property type="match status" value="1"/>
</dbReference>
<dbReference type="SUPFAM" id="SSF47923">
    <property type="entry name" value="Ypt/Rab-GAP domain of gyp1p"/>
    <property type="match status" value="1"/>
</dbReference>
<dbReference type="GeneTree" id="ENSGT00410000025739"/>
<dbReference type="SMART" id="SM00164">
    <property type="entry name" value="TBC"/>
    <property type="match status" value="1"/>
</dbReference>
<evidence type="ECO:0000259" key="1">
    <source>
        <dbReference type="SMART" id="SM00164"/>
    </source>
</evidence>
<reference evidence="2" key="5">
    <citation type="submission" date="2025-09" db="UniProtKB">
        <authorList>
            <consortium name="Ensembl"/>
        </authorList>
    </citation>
    <scope>IDENTIFICATION</scope>
</reference>
<dbReference type="PANTHER" id="PTHR47219">
    <property type="entry name" value="RAB GTPASE-ACTIVATING PROTEIN 1-LIKE"/>
    <property type="match status" value="1"/>
</dbReference>
<reference evidence="2" key="3">
    <citation type="submission" date="2020-05" db="EMBL/GenBank/DDBJ databases">
        <title>Electrophorus electricus (electric eel) genome, fEleEle1, primary haplotype.</title>
        <authorList>
            <person name="Myers G."/>
            <person name="Meyer A."/>
            <person name="Fedrigo O."/>
            <person name="Formenti G."/>
            <person name="Rhie A."/>
            <person name="Tracey A."/>
            <person name="Sims Y."/>
            <person name="Jarvis E.D."/>
        </authorList>
    </citation>
    <scope>NUCLEOTIDE SEQUENCE [LARGE SCALE GENOMIC DNA]</scope>
</reference>
<feature type="domain" description="Rab-GAP TBC" evidence="1">
    <location>
        <begin position="51"/>
        <end position="242"/>
    </location>
</feature>
<keyword evidence="3" id="KW-1185">Reference proteome</keyword>
<accession>A0A4W4H562</accession>
<sequence length="303" mass="34994">PDPSTFSSCPGMKYGQYVDWEKTDHDSATRYQKILSSDHTELKELARSGFWAMPHTLRARNYRHIIQCIRQHSRTTDGDTYCDLAGQLFGEHRTTYPFPKFMEYGEIPWYCLNKAGLTSVKKILLCASQRFPEVTFCPILPALISLLLHYSEEETQCFHSICSLVSYTDTKTYCRGICKLIASSHQSLFEFYSDWIIWIFADLPVSYAIRVLDVYLIEGYKVLYQVALALLSLYEDSVSSRVACVDDFWQDMKRFVESILHHSSGDALFQRAFGIQLPTCQELAFLYKANKQALMQKGILIKR</sequence>
<dbReference type="InterPro" id="IPR000195">
    <property type="entry name" value="Rab-GAP-TBC_dom"/>
</dbReference>
<dbReference type="PANTHER" id="PTHR47219:SF9">
    <property type="entry name" value="GTPASE ACTIVATING PROTEIN AND CENTROSOME-ASSOCIATED, ISOFORM B"/>
    <property type="match status" value="1"/>
</dbReference>
<dbReference type="Gene3D" id="1.10.472.80">
    <property type="entry name" value="Ypt/Rab-GAP domain of gyp1p, domain 3"/>
    <property type="match status" value="1"/>
</dbReference>
<reference evidence="3" key="1">
    <citation type="journal article" date="2014" name="Science">
        <title>Nonhuman genetics. Genomic basis for the convergent evolution of electric organs.</title>
        <authorList>
            <person name="Gallant J.R."/>
            <person name="Traeger L.L."/>
            <person name="Volkening J.D."/>
            <person name="Moffett H."/>
            <person name="Chen P.H."/>
            <person name="Novina C.D."/>
            <person name="Phillips G.N.Jr."/>
            <person name="Anand R."/>
            <person name="Wells G.B."/>
            <person name="Pinch M."/>
            <person name="Guth R."/>
            <person name="Unguez G.A."/>
            <person name="Albert J.S."/>
            <person name="Zakon H.H."/>
            <person name="Samanta M.P."/>
            <person name="Sussman M.R."/>
        </authorList>
    </citation>
    <scope>NUCLEOTIDE SEQUENCE [LARGE SCALE GENOMIC DNA]</scope>
</reference>
<dbReference type="GO" id="GO:0031267">
    <property type="term" value="F:small GTPase binding"/>
    <property type="evidence" value="ECO:0007669"/>
    <property type="project" value="TreeGrafter"/>
</dbReference>